<dbReference type="Gene3D" id="1.10.10.10">
    <property type="entry name" value="Winged helix-like DNA-binding domain superfamily/Winged helix DNA-binding domain"/>
    <property type="match status" value="1"/>
</dbReference>
<keyword evidence="1" id="KW-0238">DNA-binding</keyword>
<dbReference type="SMART" id="SM00347">
    <property type="entry name" value="HTH_MARR"/>
    <property type="match status" value="1"/>
</dbReference>
<dbReference type="PROSITE" id="PS50995">
    <property type="entry name" value="HTH_MARR_2"/>
    <property type="match status" value="1"/>
</dbReference>
<dbReference type="GO" id="GO:0003700">
    <property type="term" value="F:DNA-binding transcription factor activity"/>
    <property type="evidence" value="ECO:0007669"/>
    <property type="project" value="InterPro"/>
</dbReference>
<dbReference type="InterPro" id="IPR036388">
    <property type="entry name" value="WH-like_DNA-bd_sf"/>
</dbReference>
<organism evidence="3 4">
    <name type="scientific">Paenibacillus ginsengarvi</name>
    <dbReference type="NCBI Taxonomy" id="400777"/>
    <lineage>
        <taxon>Bacteria</taxon>
        <taxon>Bacillati</taxon>
        <taxon>Bacillota</taxon>
        <taxon>Bacilli</taxon>
        <taxon>Bacillales</taxon>
        <taxon>Paenibacillaceae</taxon>
        <taxon>Paenibacillus</taxon>
    </lineage>
</organism>
<name>A0A3B0BE31_9BACL</name>
<evidence type="ECO:0000313" key="3">
    <source>
        <dbReference type="EMBL" id="RKN70689.1"/>
    </source>
</evidence>
<feature type="domain" description="HTH marR-type" evidence="2">
    <location>
        <begin position="3"/>
        <end position="138"/>
    </location>
</feature>
<sequence>MNKQQTASLLIEMMENVWFQFHQVEKRFIPFELNKQQEILLSYIIRNRLKSPSFFAERMGISKSAVSQLINKLESRRFVKRVQLTDDKRSTALDLDELGLRYEEAYDRFYNRFMDKCGPLFTEEELYHTLQFFKTTQSVLTELMESSD</sequence>
<dbReference type="InterPro" id="IPR000835">
    <property type="entry name" value="HTH_MarR-typ"/>
</dbReference>
<evidence type="ECO:0000259" key="2">
    <source>
        <dbReference type="PROSITE" id="PS50995"/>
    </source>
</evidence>
<dbReference type="OrthoDB" id="2355600at2"/>
<dbReference type="GO" id="GO:0003677">
    <property type="term" value="F:DNA binding"/>
    <property type="evidence" value="ECO:0007669"/>
    <property type="project" value="UniProtKB-KW"/>
</dbReference>
<dbReference type="RefSeq" id="WP_120750976.1">
    <property type="nucleotide sequence ID" value="NZ_RBAH01000030.1"/>
</dbReference>
<keyword evidence="4" id="KW-1185">Reference proteome</keyword>
<protein>
    <submittedName>
        <fullName evidence="3">MarR family transcriptional regulator</fullName>
    </submittedName>
</protein>
<dbReference type="Proteomes" id="UP000282311">
    <property type="component" value="Unassembled WGS sequence"/>
</dbReference>
<gene>
    <name evidence="3" type="ORF">D7M11_30090</name>
</gene>
<proteinExistence type="predicted"/>
<dbReference type="GO" id="GO:0006950">
    <property type="term" value="P:response to stress"/>
    <property type="evidence" value="ECO:0007669"/>
    <property type="project" value="TreeGrafter"/>
</dbReference>
<dbReference type="AlphaFoldDB" id="A0A3B0BE31"/>
<evidence type="ECO:0000256" key="1">
    <source>
        <dbReference type="ARBA" id="ARBA00023125"/>
    </source>
</evidence>
<dbReference type="SUPFAM" id="SSF46785">
    <property type="entry name" value="Winged helix' DNA-binding domain"/>
    <property type="match status" value="1"/>
</dbReference>
<dbReference type="PANTHER" id="PTHR33164:SF43">
    <property type="entry name" value="HTH-TYPE TRANSCRIPTIONAL REPRESSOR YETL"/>
    <property type="match status" value="1"/>
</dbReference>
<comment type="caution">
    <text evidence="3">The sequence shown here is derived from an EMBL/GenBank/DDBJ whole genome shotgun (WGS) entry which is preliminary data.</text>
</comment>
<evidence type="ECO:0000313" key="4">
    <source>
        <dbReference type="Proteomes" id="UP000282311"/>
    </source>
</evidence>
<dbReference type="InterPro" id="IPR036390">
    <property type="entry name" value="WH_DNA-bd_sf"/>
</dbReference>
<accession>A0A3B0BE31</accession>
<dbReference type="EMBL" id="RBAH01000030">
    <property type="protein sequence ID" value="RKN70689.1"/>
    <property type="molecule type" value="Genomic_DNA"/>
</dbReference>
<dbReference type="InterPro" id="IPR039422">
    <property type="entry name" value="MarR/SlyA-like"/>
</dbReference>
<reference evidence="3 4" key="1">
    <citation type="journal article" date="2007" name="Int. J. Syst. Evol. Microbiol.">
        <title>Paenibacillus ginsengarvi sp. nov., isolated from soil from ginseng cultivation.</title>
        <authorList>
            <person name="Yoon M.H."/>
            <person name="Ten L.N."/>
            <person name="Im W.T."/>
        </authorList>
    </citation>
    <scope>NUCLEOTIDE SEQUENCE [LARGE SCALE GENOMIC DNA]</scope>
    <source>
        <strain evidence="3 4">KCTC 13059</strain>
    </source>
</reference>
<dbReference type="Pfam" id="PF12802">
    <property type="entry name" value="MarR_2"/>
    <property type="match status" value="1"/>
</dbReference>
<dbReference type="PANTHER" id="PTHR33164">
    <property type="entry name" value="TRANSCRIPTIONAL REGULATOR, MARR FAMILY"/>
    <property type="match status" value="1"/>
</dbReference>